<feature type="compositionally biased region" description="Basic and acidic residues" evidence="1">
    <location>
        <begin position="99"/>
        <end position="108"/>
    </location>
</feature>
<dbReference type="EMBL" id="HBUF01600347">
    <property type="protein sequence ID" value="CAG6775949.1"/>
    <property type="molecule type" value="Transcribed_RNA"/>
</dbReference>
<feature type="region of interest" description="Disordered" evidence="1">
    <location>
        <begin position="83"/>
        <end position="108"/>
    </location>
</feature>
<protein>
    <submittedName>
        <fullName evidence="2">Uncharacterized protein</fullName>
    </submittedName>
</protein>
<dbReference type="EMBL" id="HBUF01600349">
    <property type="protein sequence ID" value="CAG6775953.1"/>
    <property type="molecule type" value="Transcribed_RNA"/>
</dbReference>
<evidence type="ECO:0000313" key="2">
    <source>
        <dbReference type="EMBL" id="CAG6775949.1"/>
    </source>
</evidence>
<organism evidence="2">
    <name type="scientific">Cacopsylla melanoneura</name>
    <dbReference type="NCBI Taxonomy" id="428564"/>
    <lineage>
        <taxon>Eukaryota</taxon>
        <taxon>Metazoa</taxon>
        <taxon>Ecdysozoa</taxon>
        <taxon>Arthropoda</taxon>
        <taxon>Hexapoda</taxon>
        <taxon>Insecta</taxon>
        <taxon>Pterygota</taxon>
        <taxon>Neoptera</taxon>
        <taxon>Paraneoptera</taxon>
        <taxon>Hemiptera</taxon>
        <taxon>Sternorrhyncha</taxon>
        <taxon>Psylloidea</taxon>
        <taxon>Psyllidae</taxon>
        <taxon>Psyllinae</taxon>
        <taxon>Cacopsylla</taxon>
    </lineage>
</organism>
<proteinExistence type="predicted"/>
<reference evidence="2" key="1">
    <citation type="submission" date="2021-05" db="EMBL/GenBank/DDBJ databases">
        <authorList>
            <person name="Alioto T."/>
            <person name="Alioto T."/>
            <person name="Gomez Garrido J."/>
        </authorList>
    </citation>
    <scope>NUCLEOTIDE SEQUENCE</scope>
</reference>
<evidence type="ECO:0000256" key="1">
    <source>
        <dbReference type="SAM" id="MobiDB-lite"/>
    </source>
</evidence>
<dbReference type="AlphaFoldDB" id="A0A8D9F4E5"/>
<feature type="compositionally biased region" description="Polar residues" evidence="1">
    <location>
        <begin position="83"/>
        <end position="93"/>
    </location>
</feature>
<dbReference type="EMBL" id="HBUF01600346">
    <property type="protein sequence ID" value="CAG6775946.1"/>
    <property type="molecule type" value="Transcribed_RNA"/>
</dbReference>
<sequence length="108" mass="11568">MHTNRMLAGCRCSSIASRSFLRCIGCIMPRPVSSSPSLSSRRTFPDLTLSAHLGPYCGIPSAISSQASTVGALHRSMGIEAASRSNRSFSAYPSSVRGDQLRPRLVEP</sequence>
<name>A0A8D9F4E5_9HEMI</name>
<accession>A0A8D9F4E5</accession>